<evidence type="ECO:0000313" key="1">
    <source>
        <dbReference type="EMBL" id="WMW80969.1"/>
    </source>
</evidence>
<evidence type="ECO:0000313" key="2">
    <source>
        <dbReference type="Proteomes" id="UP001181355"/>
    </source>
</evidence>
<evidence type="ECO:0008006" key="3">
    <source>
        <dbReference type="Google" id="ProtNLM"/>
    </source>
</evidence>
<protein>
    <recommendedName>
        <fullName evidence="3">DUF2491 domain-containing protein</fullName>
    </recommendedName>
</protein>
<name>A0ABY9RIC7_9BURK</name>
<keyword evidence="2" id="KW-1185">Reference proteome</keyword>
<reference evidence="1" key="1">
    <citation type="submission" date="2023-09" db="EMBL/GenBank/DDBJ databases">
        <title>Undibacterium sp. 20NA77.5 isolated from freshwater.</title>
        <authorList>
            <person name="Le V."/>
            <person name="Ko S.-R."/>
            <person name="Ahn C.-Y."/>
            <person name="Oh H.-M."/>
        </authorList>
    </citation>
    <scope>NUCLEOTIDE SEQUENCE</scope>
    <source>
        <strain evidence="1">20NA77.5</strain>
    </source>
</reference>
<organism evidence="1 2">
    <name type="scientific">Undibacterium cyanobacteriorum</name>
    <dbReference type="NCBI Taxonomy" id="3073561"/>
    <lineage>
        <taxon>Bacteria</taxon>
        <taxon>Pseudomonadati</taxon>
        <taxon>Pseudomonadota</taxon>
        <taxon>Betaproteobacteria</taxon>
        <taxon>Burkholderiales</taxon>
        <taxon>Oxalobacteraceae</taxon>
        <taxon>Undibacterium</taxon>
    </lineage>
</organism>
<dbReference type="EMBL" id="CP133720">
    <property type="protein sequence ID" value="WMW80969.1"/>
    <property type="molecule type" value="Genomic_DNA"/>
</dbReference>
<dbReference type="RefSeq" id="WP_309482460.1">
    <property type="nucleotide sequence ID" value="NZ_CP133720.1"/>
</dbReference>
<accession>A0ABY9RIC7</accession>
<gene>
    <name evidence="1" type="ORF">RF679_01485</name>
</gene>
<dbReference type="Proteomes" id="UP001181355">
    <property type="component" value="Chromosome"/>
</dbReference>
<sequence length="262" mass="29511">MAWKDAWTRVFTSGAKVSGVSSVVQEDDNLPLRARVGSVIALQKTPILRAQAQGSLVVAPSDDETLIRAISRVRTEMDGKLYRYYLGTGEDDQAEKFIEVYVNAKDEVAELTYYSRLCRLIPETNEDQAIFSGEAGYGLGDLHYTLWRFQLEDLGWPLDALDATFLDQDHVQYQRMIGDPYAEYVAPFRASETRIDSSDGSQGLRQQLIYVPYVRALAGEDKELLLISTEVVESVNGDRNKRGIFVDFMVGIPIELERLVVQ</sequence>
<proteinExistence type="predicted"/>